<feature type="transmembrane region" description="Helical" evidence="2">
    <location>
        <begin position="21"/>
        <end position="46"/>
    </location>
</feature>
<keyword evidence="2" id="KW-1133">Transmembrane helix</keyword>
<proteinExistence type="predicted"/>
<comment type="caution">
    <text evidence="3">The sequence shown here is derived from an EMBL/GenBank/DDBJ whole genome shotgun (WGS) entry which is preliminary data.</text>
</comment>
<accession>A0A5M6DED4</accession>
<dbReference type="RefSeq" id="WP_150074801.1">
    <property type="nucleotide sequence ID" value="NZ_VWOX01000002.1"/>
</dbReference>
<gene>
    <name evidence="3" type="ORF">FYK55_03135</name>
</gene>
<evidence type="ECO:0000313" key="4">
    <source>
        <dbReference type="Proteomes" id="UP000324479"/>
    </source>
</evidence>
<evidence type="ECO:0008006" key="5">
    <source>
        <dbReference type="Google" id="ProtNLM"/>
    </source>
</evidence>
<name>A0A5M6DED4_9BACT</name>
<evidence type="ECO:0000256" key="2">
    <source>
        <dbReference type="SAM" id="Phobius"/>
    </source>
</evidence>
<keyword evidence="2" id="KW-0472">Membrane</keyword>
<feature type="transmembrane region" description="Helical" evidence="2">
    <location>
        <begin position="58"/>
        <end position="76"/>
    </location>
</feature>
<evidence type="ECO:0000256" key="1">
    <source>
        <dbReference type="SAM" id="Coils"/>
    </source>
</evidence>
<sequence length="158" mass="18402">MSQRNLYLSDPKVQWALVSRVLTHWCLMLFCLLALSVFVRVAFYPVHQSFMEALRESLAHQVPLLVIMVMLVPVFLRDMVKLSHRFAGPMTRLRGALNELAEGKKIKKLEFRPDDFWQDAATDFNRLYAKHLELRDRCEELQKQLDSKNSENHGTVTG</sequence>
<dbReference type="EMBL" id="VWOX01000002">
    <property type="protein sequence ID" value="KAA5545921.1"/>
    <property type="molecule type" value="Genomic_DNA"/>
</dbReference>
<keyword evidence="2" id="KW-0812">Transmembrane</keyword>
<evidence type="ECO:0000313" key="3">
    <source>
        <dbReference type="EMBL" id="KAA5545921.1"/>
    </source>
</evidence>
<protein>
    <recommendedName>
        <fullName evidence="5">HAMP domain-containing protein</fullName>
    </recommendedName>
</protein>
<dbReference type="Proteomes" id="UP000324479">
    <property type="component" value="Unassembled WGS sequence"/>
</dbReference>
<organism evidence="3 4">
    <name type="scientific">Roseiconus nitratireducens</name>
    <dbReference type="NCBI Taxonomy" id="2605748"/>
    <lineage>
        <taxon>Bacteria</taxon>
        <taxon>Pseudomonadati</taxon>
        <taxon>Planctomycetota</taxon>
        <taxon>Planctomycetia</taxon>
        <taxon>Pirellulales</taxon>
        <taxon>Pirellulaceae</taxon>
        <taxon>Roseiconus</taxon>
    </lineage>
</organism>
<keyword evidence="1" id="KW-0175">Coiled coil</keyword>
<dbReference type="AlphaFoldDB" id="A0A5M6DED4"/>
<feature type="coiled-coil region" evidence="1">
    <location>
        <begin position="124"/>
        <end position="151"/>
    </location>
</feature>
<keyword evidence="4" id="KW-1185">Reference proteome</keyword>
<reference evidence="3 4" key="1">
    <citation type="submission" date="2019-08" db="EMBL/GenBank/DDBJ databases">
        <authorList>
            <person name="Dhanesh K."/>
            <person name="Kumar G."/>
            <person name="Sasikala C."/>
            <person name="Venkata Ramana C."/>
        </authorList>
    </citation>
    <scope>NUCLEOTIDE SEQUENCE [LARGE SCALE GENOMIC DNA]</scope>
    <source>
        <strain evidence="3 4">JC645</strain>
    </source>
</reference>